<evidence type="ECO:0000256" key="7">
    <source>
        <dbReference type="ARBA" id="ARBA00022676"/>
    </source>
</evidence>
<dbReference type="PANTHER" id="PTHR30372:SF4">
    <property type="entry name" value="LIPID-A-DISACCHARIDE SYNTHASE, MITOCHONDRIAL-RELATED"/>
    <property type="match status" value="1"/>
</dbReference>
<dbReference type="NCBIfam" id="TIGR00215">
    <property type="entry name" value="lpxB"/>
    <property type="match status" value="1"/>
</dbReference>
<protein>
    <recommendedName>
        <fullName evidence="4 11">Lipid-A-disaccharide synthase</fullName>
        <ecNumber evidence="3 11">2.4.1.182</ecNumber>
    </recommendedName>
</protein>
<evidence type="ECO:0000313" key="12">
    <source>
        <dbReference type="EMBL" id="MFC3154847.1"/>
    </source>
</evidence>
<sequence>MTQTLKVGIVAGEASGDILGAGLIRALKKHYPHIEFAGIGGPRMLAEGFHSFFPQDRLAVMGLIEPLKRLPELLRIRRFLVEHFSEQQPAVFIGIDSPDFNLTLEEKLHDSGVKTVHYVSPSVWAWRQSRIKKIRRAVDLMLTLLPFEAKFYQDHAVPVQFVGHTLADDIPLQTDIALAREKLKLDLPTDTPVVALLPGSRQGEVERLGPVFYQAARLCLKQRPGLRFVLPAASGQRYRQIHQQLSEYSDLPVTLVQGQSHEVMAAADAVVLASGTTALEAMLLKKPMVVSYKMGWLSYKIISAMLKVPYVSLPNLLAGEELVPELIQKDATPEAIAAQVLKFFANPQEVAELKERFIQLHDSLRCNASATAAAAIVKLIEGDGAVPSERIEKHAQT</sequence>
<dbReference type="Gene3D" id="3.40.50.2000">
    <property type="entry name" value="Glycogen Phosphorylase B"/>
    <property type="match status" value="1"/>
</dbReference>
<dbReference type="GO" id="GO:0008915">
    <property type="term" value="F:lipid-A-disaccharide synthase activity"/>
    <property type="evidence" value="ECO:0007669"/>
    <property type="project" value="UniProtKB-EC"/>
</dbReference>
<evidence type="ECO:0000256" key="1">
    <source>
        <dbReference type="ARBA" id="ARBA00002056"/>
    </source>
</evidence>
<evidence type="ECO:0000256" key="2">
    <source>
        <dbReference type="ARBA" id="ARBA00007868"/>
    </source>
</evidence>
<evidence type="ECO:0000256" key="6">
    <source>
        <dbReference type="ARBA" id="ARBA00022556"/>
    </source>
</evidence>
<keyword evidence="9 11" id="KW-0443">Lipid metabolism</keyword>
<gene>
    <name evidence="11 12" type="primary">lpxB</name>
    <name evidence="12" type="ORF">ACFOEB_06485</name>
</gene>
<accession>A0ABV7HMA9</accession>
<dbReference type="Pfam" id="PF02684">
    <property type="entry name" value="LpxB"/>
    <property type="match status" value="1"/>
</dbReference>
<evidence type="ECO:0000256" key="8">
    <source>
        <dbReference type="ARBA" id="ARBA00022679"/>
    </source>
</evidence>
<evidence type="ECO:0000313" key="13">
    <source>
        <dbReference type="Proteomes" id="UP001595548"/>
    </source>
</evidence>
<comment type="catalytic activity">
    <reaction evidence="10 11">
        <text>a lipid X + a UDP-2-N,3-O-bis[(3R)-3-hydroxyacyl]-alpha-D-glucosamine = a lipid A disaccharide + UDP + H(+)</text>
        <dbReference type="Rhea" id="RHEA:67828"/>
        <dbReference type="ChEBI" id="CHEBI:15378"/>
        <dbReference type="ChEBI" id="CHEBI:58223"/>
        <dbReference type="ChEBI" id="CHEBI:137748"/>
        <dbReference type="ChEBI" id="CHEBI:176338"/>
        <dbReference type="ChEBI" id="CHEBI:176343"/>
        <dbReference type="EC" id="2.4.1.182"/>
    </reaction>
</comment>
<dbReference type="RefSeq" id="WP_382415293.1">
    <property type="nucleotide sequence ID" value="NZ_AP031500.1"/>
</dbReference>
<dbReference type="HAMAP" id="MF_00392">
    <property type="entry name" value="LpxB"/>
    <property type="match status" value="1"/>
</dbReference>
<evidence type="ECO:0000256" key="9">
    <source>
        <dbReference type="ARBA" id="ARBA00023098"/>
    </source>
</evidence>
<dbReference type="SUPFAM" id="SSF53756">
    <property type="entry name" value="UDP-Glycosyltransferase/glycogen phosphorylase"/>
    <property type="match status" value="1"/>
</dbReference>
<dbReference type="EC" id="2.4.1.182" evidence="3 11"/>
<evidence type="ECO:0000256" key="5">
    <source>
        <dbReference type="ARBA" id="ARBA00022516"/>
    </source>
</evidence>
<evidence type="ECO:0000256" key="3">
    <source>
        <dbReference type="ARBA" id="ARBA00012687"/>
    </source>
</evidence>
<proteinExistence type="inferred from homology"/>
<comment type="caution">
    <text evidence="12">The sequence shown here is derived from an EMBL/GenBank/DDBJ whole genome shotgun (WGS) entry which is preliminary data.</text>
</comment>
<organism evidence="12 13">
    <name type="scientific">Gilvimarinus japonicus</name>
    <dbReference type="NCBI Taxonomy" id="1796469"/>
    <lineage>
        <taxon>Bacteria</taxon>
        <taxon>Pseudomonadati</taxon>
        <taxon>Pseudomonadota</taxon>
        <taxon>Gammaproteobacteria</taxon>
        <taxon>Cellvibrionales</taxon>
        <taxon>Cellvibrionaceae</taxon>
        <taxon>Gilvimarinus</taxon>
    </lineage>
</organism>
<keyword evidence="7 11" id="KW-0328">Glycosyltransferase</keyword>
<evidence type="ECO:0000256" key="10">
    <source>
        <dbReference type="ARBA" id="ARBA00048975"/>
    </source>
</evidence>
<dbReference type="EMBL" id="JBHRTL010000006">
    <property type="protein sequence ID" value="MFC3154847.1"/>
    <property type="molecule type" value="Genomic_DNA"/>
</dbReference>
<dbReference type="InterPro" id="IPR003835">
    <property type="entry name" value="Glyco_trans_19"/>
</dbReference>
<keyword evidence="8 11" id="KW-0808">Transferase</keyword>
<keyword evidence="6 11" id="KW-0441">Lipid A biosynthesis</keyword>
<dbReference type="Proteomes" id="UP001595548">
    <property type="component" value="Unassembled WGS sequence"/>
</dbReference>
<reference evidence="13" key="1">
    <citation type="journal article" date="2019" name="Int. J. Syst. Evol. Microbiol.">
        <title>The Global Catalogue of Microorganisms (GCM) 10K type strain sequencing project: providing services to taxonomists for standard genome sequencing and annotation.</title>
        <authorList>
            <consortium name="The Broad Institute Genomics Platform"/>
            <consortium name="The Broad Institute Genome Sequencing Center for Infectious Disease"/>
            <person name="Wu L."/>
            <person name="Ma J."/>
        </authorList>
    </citation>
    <scope>NUCLEOTIDE SEQUENCE [LARGE SCALE GENOMIC DNA]</scope>
    <source>
        <strain evidence="13">KCTC 52141</strain>
    </source>
</reference>
<name>A0ABV7HMA9_9GAMM</name>
<keyword evidence="13" id="KW-1185">Reference proteome</keyword>
<keyword evidence="5 11" id="KW-0444">Lipid biosynthesis</keyword>
<evidence type="ECO:0000256" key="11">
    <source>
        <dbReference type="HAMAP-Rule" id="MF_00392"/>
    </source>
</evidence>
<comment type="similarity">
    <text evidence="2 11">Belongs to the LpxB family.</text>
</comment>
<dbReference type="PANTHER" id="PTHR30372">
    <property type="entry name" value="LIPID-A-DISACCHARIDE SYNTHASE"/>
    <property type="match status" value="1"/>
</dbReference>
<comment type="function">
    <text evidence="1 11">Condensation of UDP-2,3-diacylglucosamine and 2,3-diacylglucosamine-1-phosphate to form lipid A disaccharide, a precursor of lipid A, a phosphorylated glycolipid that anchors the lipopolysaccharide to the outer membrane of the cell.</text>
</comment>
<evidence type="ECO:0000256" key="4">
    <source>
        <dbReference type="ARBA" id="ARBA00020902"/>
    </source>
</evidence>
<comment type="pathway">
    <text evidence="11">Bacterial outer membrane biogenesis; LPS lipid A biosynthesis.</text>
</comment>